<dbReference type="SUPFAM" id="SSF52317">
    <property type="entry name" value="Class I glutamine amidotransferase-like"/>
    <property type="match status" value="1"/>
</dbReference>
<sequence>MWKSIRWTAGTVAGLLLVVTLAGWAYVESLDLASEPRGNRVATASDLAFVRDGVRHRRGRVLAVLSSTASFDQERRKGGYELTEISRAYWVFTANGYEVDLASPQGGTPPQTLDDGLVDADYAFLNDPAAQAKLADTIPLADVDPSRYDAVYFVGGKGAMFDFPGDPDIARIVRDIEPRGVIGAVCHGPAALLDIELADGRTLLRGRRVTGFTNAEELFLIEQARDVFPFLLQDALARQSTGFVEGPIYLDNTVVDGRLVTGQNPWSTWTVAEAMVRALGHDPVARDPTSEEVSVGLLATYYAQGLDRALASKQAGPRASKHLLLMHALVAAMQWRLRDAWQLQQLARN</sequence>
<dbReference type="CDD" id="cd03141">
    <property type="entry name" value="GATase1_Hsp31_like"/>
    <property type="match status" value="1"/>
</dbReference>
<dbReference type="EMBL" id="BMKC01000001">
    <property type="protein sequence ID" value="GGA77019.1"/>
    <property type="molecule type" value="Genomic_DNA"/>
</dbReference>
<evidence type="ECO:0000313" key="5">
    <source>
        <dbReference type="EMBL" id="GGA77019.1"/>
    </source>
</evidence>
<evidence type="ECO:0000256" key="2">
    <source>
        <dbReference type="ARBA" id="ARBA00023239"/>
    </source>
</evidence>
<evidence type="ECO:0000256" key="1">
    <source>
        <dbReference type="ARBA" id="ARBA00023016"/>
    </source>
</evidence>
<comment type="caution">
    <text evidence="5">The sequence shown here is derived from an EMBL/GenBank/DDBJ whole genome shotgun (WGS) entry which is preliminary data.</text>
</comment>
<name>A0ABQ1HII1_9GAMM</name>
<dbReference type="InterPro" id="IPR002818">
    <property type="entry name" value="DJ-1/PfpI"/>
</dbReference>
<dbReference type="Pfam" id="PF01965">
    <property type="entry name" value="DJ-1_PfpI"/>
    <property type="match status" value="1"/>
</dbReference>
<keyword evidence="2" id="KW-0456">Lyase</keyword>
<dbReference type="InterPro" id="IPR050325">
    <property type="entry name" value="Prot/Nucl_acid_deglycase"/>
</dbReference>
<dbReference type="PANTHER" id="PTHR48094">
    <property type="entry name" value="PROTEIN/NUCLEIC ACID DEGLYCASE DJ-1-RELATED"/>
    <property type="match status" value="1"/>
</dbReference>
<keyword evidence="6" id="KW-1185">Reference proteome</keyword>
<feature type="domain" description="DJ-1/PfpI" evidence="4">
    <location>
        <begin position="79"/>
        <end position="276"/>
    </location>
</feature>
<proteinExistence type="inferred from homology"/>
<dbReference type="RefSeq" id="WP_188662552.1">
    <property type="nucleotide sequence ID" value="NZ_BMKC01000001.1"/>
</dbReference>
<dbReference type="Gene3D" id="3.40.50.880">
    <property type="match status" value="1"/>
</dbReference>
<dbReference type="PANTHER" id="PTHR48094:SF11">
    <property type="entry name" value="GLUTATHIONE-INDEPENDENT GLYOXALASE HSP31-RELATED"/>
    <property type="match status" value="1"/>
</dbReference>
<organism evidence="5 6">
    <name type="scientific">Arenimonas soli</name>
    <dbReference type="NCBI Taxonomy" id="2269504"/>
    <lineage>
        <taxon>Bacteria</taxon>
        <taxon>Pseudomonadati</taxon>
        <taxon>Pseudomonadota</taxon>
        <taxon>Gammaproteobacteria</taxon>
        <taxon>Lysobacterales</taxon>
        <taxon>Lysobacteraceae</taxon>
        <taxon>Arenimonas</taxon>
    </lineage>
</organism>
<evidence type="ECO:0000256" key="3">
    <source>
        <dbReference type="ARBA" id="ARBA00038493"/>
    </source>
</evidence>
<accession>A0ABQ1HII1</accession>
<protein>
    <recommendedName>
        <fullName evidence="4">DJ-1/PfpI domain-containing protein</fullName>
    </recommendedName>
</protein>
<evidence type="ECO:0000313" key="6">
    <source>
        <dbReference type="Proteomes" id="UP000623419"/>
    </source>
</evidence>
<dbReference type="InterPro" id="IPR029062">
    <property type="entry name" value="Class_I_gatase-like"/>
</dbReference>
<gene>
    <name evidence="5" type="ORF">GCM10011521_14060</name>
</gene>
<reference evidence="6" key="1">
    <citation type="journal article" date="2019" name="Int. J. Syst. Evol. Microbiol.">
        <title>The Global Catalogue of Microorganisms (GCM) 10K type strain sequencing project: providing services to taxonomists for standard genome sequencing and annotation.</title>
        <authorList>
            <consortium name="The Broad Institute Genomics Platform"/>
            <consortium name="The Broad Institute Genome Sequencing Center for Infectious Disease"/>
            <person name="Wu L."/>
            <person name="Ma J."/>
        </authorList>
    </citation>
    <scope>NUCLEOTIDE SEQUENCE [LARGE SCALE GENOMIC DNA]</scope>
    <source>
        <strain evidence="6">CGMCC 1.15905</strain>
    </source>
</reference>
<keyword evidence="1" id="KW-0346">Stress response</keyword>
<evidence type="ECO:0000259" key="4">
    <source>
        <dbReference type="Pfam" id="PF01965"/>
    </source>
</evidence>
<comment type="similarity">
    <text evidence="3">Belongs to the peptidase C56 family. HSP31-like subfamily.</text>
</comment>
<dbReference type="Proteomes" id="UP000623419">
    <property type="component" value="Unassembled WGS sequence"/>
</dbReference>